<keyword evidence="1" id="KW-0001">2Fe-2S</keyword>
<dbReference type="OrthoDB" id="9758509at2"/>
<dbReference type="SUPFAM" id="SSF47741">
    <property type="entry name" value="CO dehydrogenase ISP C-domain like"/>
    <property type="match status" value="1"/>
</dbReference>
<evidence type="ECO:0000313" key="9">
    <source>
        <dbReference type="Proteomes" id="UP000295578"/>
    </source>
</evidence>
<keyword evidence="4" id="KW-0408">Iron</keyword>
<dbReference type="GO" id="GO:0051537">
    <property type="term" value="F:2 iron, 2 sulfur cluster binding"/>
    <property type="evidence" value="ECO:0007669"/>
    <property type="project" value="UniProtKB-KW"/>
</dbReference>
<evidence type="ECO:0000256" key="5">
    <source>
        <dbReference type="ARBA" id="ARBA00023014"/>
    </source>
</evidence>
<evidence type="ECO:0000256" key="6">
    <source>
        <dbReference type="ARBA" id="ARBA00060707"/>
    </source>
</evidence>
<dbReference type="Proteomes" id="UP000295578">
    <property type="component" value="Unassembled WGS sequence"/>
</dbReference>
<evidence type="ECO:0000256" key="4">
    <source>
        <dbReference type="ARBA" id="ARBA00023004"/>
    </source>
</evidence>
<evidence type="ECO:0000313" key="8">
    <source>
        <dbReference type="EMBL" id="TDD66092.1"/>
    </source>
</evidence>
<dbReference type="InterPro" id="IPR036010">
    <property type="entry name" value="2Fe-2S_ferredoxin-like_sf"/>
</dbReference>
<feature type="domain" description="2Fe-2S ferredoxin-type" evidence="7">
    <location>
        <begin position="5"/>
        <end position="81"/>
    </location>
</feature>
<dbReference type="Gene3D" id="3.10.20.30">
    <property type="match status" value="1"/>
</dbReference>
<comment type="caution">
    <text evidence="8">The sequence shown here is derived from an EMBL/GenBank/DDBJ whole genome shotgun (WGS) entry which is preliminary data.</text>
</comment>
<keyword evidence="5" id="KW-0411">Iron-sulfur</keyword>
<evidence type="ECO:0000256" key="1">
    <source>
        <dbReference type="ARBA" id="ARBA00022714"/>
    </source>
</evidence>
<evidence type="ECO:0000256" key="2">
    <source>
        <dbReference type="ARBA" id="ARBA00022723"/>
    </source>
</evidence>
<dbReference type="PANTHER" id="PTHR44379:SF8">
    <property type="entry name" value="XANTHINE DEHYDROGENASE IRON-SULFUR-BINDING SUBUNIT XDHC-RELATED"/>
    <property type="match status" value="1"/>
</dbReference>
<dbReference type="RefSeq" id="WP_132204048.1">
    <property type="nucleotide sequence ID" value="NZ_SMKY01000317.1"/>
</dbReference>
<dbReference type="Pfam" id="PF00111">
    <property type="entry name" value="Fer2"/>
    <property type="match status" value="1"/>
</dbReference>
<sequence>MGSRHEIEIVVNGEPRRCGTAARTSLADLLRDTLGLTGTHLGCEHGVCGACTVLLDGEPVRSCIVLAVQADGHAVTTIEGAGGPDGGLSPVQEAFCDAHASQCGYCTSGMVLATQALLEERPRPTRAEIDEALGGNICRCTGYVQIREAVERAAEGSGAR</sequence>
<keyword evidence="3" id="KW-0560">Oxidoreductase</keyword>
<evidence type="ECO:0000256" key="3">
    <source>
        <dbReference type="ARBA" id="ARBA00023002"/>
    </source>
</evidence>
<dbReference type="PROSITE" id="PS51085">
    <property type="entry name" value="2FE2S_FER_2"/>
    <property type="match status" value="1"/>
</dbReference>
<dbReference type="InterPro" id="IPR036884">
    <property type="entry name" value="2Fe-2S-bd_dom_sf"/>
</dbReference>
<keyword evidence="2" id="KW-0479">Metal-binding</keyword>
<dbReference type="InterPro" id="IPR006058">
    <property type="entry name" value="2Fe2S_fd_BS"/>
</dbReference>
<dbReference type="PROSITE" id="PS00197">
    <property type="entry name" value="2FE2S_FER_1"/>
    <property type="match status" value="1"/>
</dbReference>
<dbReference type="AlphaFoldDB" id="A0A4R5A8T6"/>
<dbReference type="SUPFAM" id="SSF54292">
    <property type="entry name" value="2Fe-2S ferredoxin-like"/>
    <property type="match status" value="1"/>
</dbReference>
<dbReference type="Gene3D" id="1.10.150.120">
    <property type="entry name" value="[2Fe-2S]-binding domain"/>
    <property type="match status" value="1"/>
</dbReference>
<protein>
    <submittedName>
        <fullName evidence="8">(2Fe-2S)-binding protein</fullName>
    </submittedName>
</protein>
<reference evidence="8 9" key="1">
    <citation type="submission" date="2019-03" db="EMBL/GenBank/DDBJ databases">
        <title>Draft genome sequences of novel Actinobacteria.</title>
        <authorList>
            <person name="Sahin N."/>
            <person name="Ay H."/>
            <person name="Saygin H."/>
        </authorList>
    </citation>
    <scope>NUCLEOTIDE SEQUENCE [LARGE SCALE GENOMIC DNA]</scope>
    <source>
        <strain evidence="8 9">DSM 45941</strain>
    </source>
</reference>
<keyword evidence="9" id="KW-1185">Reference proteome</keyword>
<proteinExistence type="predicted"/>
<evidence type="ECO:0000259" key="7">
    <source>
        <dbReference type="PROSITE" id="PS51085"/>
    </source>
</evidence>
<dbReference type="InterPro" id="IPR051452">
    <property type="entry name" value="Diverse_Oxidoreductases"/>
</dbReference>
<comment type="pathway">
    <text evidence="6">Alkaloid degradation; nicotine degradation.</text>
</comment>
<dbReference type="GO" id="GO:0046872">
    <property type="term" value="F:metal ion binding"/>
    <property type="evidence" value="ECO:0007669"/>
    <property type="project" value="UniProtKB-KW"/>
</dbReference>
<organism evidence="8 9">
    <name type="scientific">Actinomadura darangshiensis</name>
    <dbReference type="NCBI Taxonomy" id="705336"/>
    <lineage>
        <taxon>Bacteria</taxon>
        <taxon>Bacillati</taxon>
        <taxon>Actinomycetota</taxon>
        <taxon>Actinomycetes</taxon>
        <taxon>Streptosporangiales</taxon>
        <taxon>Thermomonosporaceae</taxon>
        <taxon>Actinomadura</taxon>
    </lineage>
</organism>
<dbReference type="FunFam" id="3.10.20.30:FF:000020">
    <property type="entry name" value="Xanthine dehydrogenase iron-sulfur subunit"/>
    <property type="match status" value="1"/>
</dbReference>
<dbReference type="InterPro" id="IPR001041">
    <property type="entry name" value="2Fe-2S_ferredoxin-type"/>
</dbReference>
<dbReference type="InterPro" id="IPR002888">
    <property type="entry name" value="2Fe-2S-bd"/>
</dbReference>
<accession>A0A4R5A8T6</accession>
<dbReference type="InterPro" id="IPR012675">
    <property type="entry name" value="Beta-grasp_dom_sf"/>
</dbReference>
<gene>
    <name evidence="8" type="ORF">E1293_39550</name>
</gene>
<dbReference type="PANTHER" id="PTHR44379">
    <property type="entry name" value="OXIDOREDUCTASE WITH IRON-SULFUR SUBUNIT"/>
    <property type="match status" value="1"/>
</dbReference>
<dbReference type="GO" id="GO:0016491">
    <property type="term" value="F:oxidoreductase activity"/>
    <property type="evidence" value="ECO:0007669"/>
    <property type="project" value="UniProtKB-KW"/>
</dbReference>
<name>A0A4R5A8T6_9ACTN</name>
<dbReference type="Pfam" id="PF01799">
    <property type="entry name" value="Fer2_2"/>
    <property type="match status" value="1"/>
</dbReference>
<dbReference type="EMBL" id="SMKY01000317">
    <property type="protein sequence ID" value="TDD66092.1"/>
    <property type="molecule type" value="Genomic_DNA"/>
</dbReference>